<sequence>MKAMMELHDKTRRVLKSYVTYRRIPTWERCLYTKNLNEEIIEQERPKDQIGRAVYLLIIPN</sequence>
<proteinExistence type="predicted"/>
<protein>
    <submittedName>
        <fullName evidence="1">Uncharacterized protein</fullName>
    </submittedName>
</protein>
<comment type="caution">
    <text evidence="1">The sequence shown here is derived from an EMBL/GenBank/DDBJ whole genome shotgun (WGS) entry which is preliminary data.</text>
</comment>
<dbReference type="Proteomes" id="UP000828390">
    <property type="component" value="Unassembled WGS sequence"/>
</dbReference>
<dbReference type="AlphaFoldDB" id="A0A9D4BKQ4"/>
<reference evidence="1" key="1">
    <citation type="journal article" date="2019" name="bioRxiv">
        <title>The Genome of the Zebra Mussel, Dreissena polymorpha: A Resource for Invasive Species Research.</title>
        <authorList>
            <person name="McCartney M.A."/>
            <person name="Auch B."/>
            <person name="Kono T."/>
            <person name="Mallez S."/>
            <person name="Zhang Y."/>
            <person name="Obille A."/>
            <person name="Becker A."/>
            <person name="Abrahante J.E."/>
            <person name="Garbe J."/>
            <person name="Badalamenti J.P."/>
            <person name="Herman A."/>
            <person name="Mangelson H."/>
            <person name="Liachko I."/>
            <person name="Sullivan S."/>
            <person name="Sone E.D."/>
            <person name="Koren S."/>
            <person name="Silverstein K.A.T."/>
            <person name="Beckman K.B."/>
            <person name="Gohl D.M."/>
        </authorList>
    </citation>
    <scope>NUCLEOTIDE SEQUENCE</scope>
    <source>
        <strain evidence="1">Duluth1</strain>
        <tissue evidence="1">Whole animal</tissue>
    </source>
</reference>
<accession>A0A9D4BKQ4</accession>
<reference evidence="1" key="2">
    <citation type="submission" date="2020-11" db="EMBL/GenBank/DDBJ databases">
        <authorList>
            <person name="McCartney M.A."/>
            <person name="Auch B."/>
            <person name="Kono T."/>
            <person name="Mallez S."/>
            <person name="Becker A."/>
            <person name="Gohl D.M."/>
            <person name="Silverstein K.A.T."/>
            <person name="Koren S."/>
            <person name="Bechman K.B."/>
            <person name="Herman A."/>
            <person name="Abrahante J.E."/>
            <person name="Garbe J."/>
        </authorList>
    </citation>
    <scope>NUCLEOTIDE SEQUENCE</scope>
    <source>
        <strain evidence="1">Duluth1</strain>
        <tissue evidence="1">Whole animal</tissue>
    </source>
</reference>
<gene>
    <name evidence="1" type="ORF">DPMN_066666</name>
</gene>
<evidence type="ECO:0000313" key="2">
    <source>
        <dbReference type="Proteomes" id="UP000828390"/>
    </source>
</evidence>
<dbReference type="EMBL" id="JAIWYP010000014">
    <property type="protein sequence ID" value="KAH3707266.1"/>
    <property type="molecule type" value="Genomic_DNA"/>
</dbReference>
<name>A0A9D4BKQ4_DREPO</name>
<keyword evidence="2" id="KW-1185">Reference proteome</keyword>
<evidence type="ECO:0000313" key="1">
    <source>
        <dbReference type="EMBL" id="KAH3707266.1"/>
    </source>
</evidence>
<organism evidence="1 2">
    <name type="scientific">Dreissena polymorpha</name>
    <name type="common">Zebra mussel</name>
    <name type="synonym">Mytilus polymorpha</name>
    <dbReference type="NCBI Taxonomy" id="45954"/>
    <lineage>
        <taxon>Eukaryota</taxon>
        <taxon>Metazoa</taxon>
        <taxon>Spiralia</taxon>
        <taxon>Lophotrochozoa</taxon>
        <taxon>Mollusca</taxon>
        <taxon>Bivalvia</taxon>
        <taxon>Autobranchia</taxon>
        <taxon>Heteroconchia</taxon>
        <taxon>Euheterodonta</taxon>
        <taxon>Imparidentia</taxon>
        <taxon>Neoheterodontei</taxon>
        <taxon>Myida</taxon>
        <taxon>Dreissenoidea</taxon>
        <taxon>Dreissenidae</taxon>
        <taxon>Dreissena</taxon>
    </lineage>
</organism>